<keyword evidence="3 4" id="KW-0012">Acyltransferase</keyword>
<keyword evidence="1 4" id="KW-0963">Cytoplasm</keyword>
<dbReference type="EMBL" id="JABGBO010000009">
    <property type="protein sequence ID" value="NOL50177.1"/>
    <property type="molecule type" value="Genomic_DNA"/>
</dbReference>
<evidence type="ECO:0000256" key="1">
    <source>
        <dbReference type="ARBA" id="ARBA00022490"/>
    </source>
</evidence>
<evidence type="ECO:0000256" key="3">
    <source>
        <dbReference type="ARBA" id="ARBA00023315"/>
    </source>
</evidence>
<protein>
    <recommendedName>
        <fullName evidence="4">Aspartate/glutamate leucyltransferase</fullName>
        <ecNumber evidence="4">2.3.2.29</ecNumber>
    </recommendedName>
</protein>
<evidence type="ECO:0000259" key="5">
    <source>
        <dbReference type="Pfam" id="PF04376"/>
    </source>
</evidence>
<dbReference type="NCBIfam" id="NF002346">
    <property type="entry name" value="PRK01305.2-3"/>
    <property type="match status" value="1"/>
</dbReference>
<dbReference type="HAMAP" id="MF_00689">
    <property type="entry name" value="Bpt"/>
    <property type="match status" value="1"/>
</dbReference>
<dbReference type="NCBIfam" id="NF002342">
    <property type="entry name" value="PRK01305.1-3"/>
    <property type="match status" value="1"/>
</dbReference>
<feature type="domain" description="N-end aminoacyl transferase N-terminal" evidence="5">
    <location>
        <begin position="16"/>
        <end position="86"/>
    </location>
</feature>
<dbReference type="GO" id="GO:0004057">
    <property type="term" value="F:arginyl-tRNA--protein transferase activity"/>
    <property type="evidence" value="ECO:0007669"/>
    <property type="project" value="InterPro"/>
</dbReference>
<dbReference type="PIRSF" id="PIRSF037208">
    <property type="entry name" value="ATE_pro_prd"/>
    <property type="match status" value="1"/>
</dbReference>
<feature type="domain" description="N-end rule aminoacyl transferase C-terminal" evidence="6">
    <location>
        <begin position="108"/>
        <end position="228"/>
    </location>
</feature>
<evidence type="ECO:0000313" key="8">
    <source>
        <dbReference type="Proteomes" id="UP000541421"/>
    </source>
</evidence>
<organism evidence="7 8">
    <name type="scientific">Pelistega europaea</name>
    <dbReference type="NCBI Taxonomy" id="106147"/>
    <lineage>
        <taxon>Bacteria</taxon>
        <taxon>Pseudomonadati</taxon>
        <taxon>Pseudomonadota</taxon>
        <taxon>Betaproteobacteria</taxon>
        <taxon>Burkholderiales</taxon>
        <taxon>Alcaligenaceae</taxon>
        <taxon>Pelistega</taxon>
    </lineage>
</organism>
<dbReference type="Pfam" id="PF04377">
    <property type="entry name" value="ATE_C"/>
    <property type="match status" value="1"/>
</dbReference>
<dbReference type="GO" id="GO:0071596">
    <property type="term" value="P:ubiquitin-dependent protein catabolic process via the N-end rule pathway"/>
    <property type="evidence" value="ECO:0007669"/>
    <property type="project" value="InterPro"/>
</dbReference>
<dbReference type="PANTHER" id="PTHR21367:SF1">
    <property type="entry name" value="ARGINYL-TRNA--PROTEIN TRANSFERASE 1"/>
    <property type="match status" value="1"/>
</dbReference>
<dbReference type="RefSeq" id="WP_171589157.1">
    <property type="nucleotide sequence ID" value="NZ_JABGBO010000009.1"/>
</dbReference>
<comment type="catalytic activity">
    <reaction evidence="4">
        <text>N-terminal L-glutamyl-[protein] + L-leucyl-tRNA(Leu) = N-terminal L-leucyl-L-glutamyl-[protein] + tRNA(Leu) + H(+)</text>
        <dbReference type="Rhea" id="RHEA:50412"/>
        <dbReference type="Rhea" id="RHEA-COMP:9613"/>
        <dbReference type="Rhea" id="RHEA-COMP:9622"/>
        <dbReference type="Rhea" id="RHEA-COMP:12664"/>
        <dbReference type="Rhea" id="RHEA-COMP:12668"/>
        <dbReference type="ChEBI" id="CHEBI:15378"/>
        <dbReference type="ChEBI" id="CHEBI:64721"/>
        <dbReference type="ChEBI" id="CHEBI:78442"/>
        <dbReference type="ChEBI" id="CHEBI:78494"/>
        <dbReference type="ChEBI" id="CHEBI:133041"/>
        <dbReference type="EC" id="2.3.2.29"/>
    </reaction>
</comment>
<reference evidence="7 8" key="1">
    <citation type="submission" date="2020-05" db="EMBL/GenBank/DDBJ databases">
        <authorList>
            <person name="Niu N."/>
        </authorList>
    </citation>
    <scope>NUCLEOTIDE SEQUENCE [LARGE SCALE GENOMIC DNA]</scope>
    <source>
        <strain evidence="7 8">LMG10982</strain>
    </source>
</reference>
<dbReference type="InterPro" id="IPR030700">
    <property type="entry name" value="N-end_Aminoacyl_Trfase"/>
</dbReference>
<evidence type="ECO:0000256" key="4">
    <source>
        <dbReference type="HAMAP-Rule" id="MF_00689"/>
    </source>
</evidence>
<accession>A0A7Y4LAY6</accession>
<comment type="caution">
    <text evidence="7">The sequence shown here is derived from an EMBL/GenBank/DDBJ whole genome shotgun (WGS) entry which is preliminary data.</text>
</comment>
<gene>
    <name evidence="4" type="primary">bpt</name>
    <name evidence="7" type="ORF">HKX40_08550</name>
</gene>
<comment type="function">
    <text evidence="4">Functions in the N-end rule pathway of protein degradation where it conjugates Leu from its aminoacyl-tRNA to the N-termini of proteins containing an N-terminal aspartate or glutamate.</text>
</comment>
<dbReference type="NCBIfam" id="NF002341">
    <property type="entry name" value="PRK01305.1-1"/>
    <property type="match status" value="1"/>
</dbReference>
<dbReference type="InterPro" id="IPR007472">
    <property type="entry name" value="N-end_Aminoacyl_Trfase_C"/>
</dbReference>
<proteinExistence type="inferred from homology"/>
<dbReference type="GO" id="GO:0005737">
    <property type="term" value="C:cytoplasm"/>
    <property type="evidence" value="ECO:0007669"/>
    <property type="project" value="UniProtKB-SubCell"/>
</dbReference>
<dbReference type="Proteomes" id="UP000541421">
    <property type="component" value="Unassembled WGS sequence"/>
</dbReference>
<keyword evidence="2 4" id="KW-0808">Transferase</keyword>
<dbReference type="EC" id="2.3.2.29" evidence="4"/>
<dbReference type="GO" id="GO:0008914">
    <property type="term" value="F:leucyl-tRNA--protein transferase activity"/>
    <property type="evidence" value="ECO:0007669"/>
    <property type="project" value="UniProtKB-UniRule"/>
</dbReference>
<dbReference type="PANTHER" id="PTHR21367">
    <property type="entry name" value="ARGININE-TRNA-PROTEIN TRANSFERASE 1"/>
    <property type="match status" value="1"/>
</dbReference>
<dbReference type="InterPro" id="IPR007471">
    <property type="entry name" value="N-end_Aminoacyl_Trfase_N"/>
</dbReference>
<dbReference type="Pfam" id="PF04376">
    <property type="entry name" value="ATE_N"/>
    <property type="match status" value="1"/>
</dbReference>
<comment type="catalytic activity">
    <reaction evidence="4">
        <text>N-terminal L-aspartyl-[protein] + L-leucyl-tRNA(Leu) = N-terminal L-leucyl-L-aspartyl-[protein] + tRNA(Leu) + H(+)</text>
        <dbReference type="Rhea" id="RHEA:50420"/>
        <dbReference type="Rhea" id="RHEA-COMP:9613"/>
        <dbReference type="Rhea" id="RHEA-COMP:9622"/>
        <dbReference type="Rhea" id="RHEA-COMP:12669"/>
        <dbReference type="Rhea" id="RHEA-COMP:12674"/>
        <dbReference type="ChEBI" id="CHEBI:15378"/>
        <dbReference type="ChEBI" id="CHEBI:64720"/>
        <dbReference type="ChEBI" id="CHEBI:78442"/>
        <dbReference type="ChEBI" id="CHEBI:78494"/>
        <dbReference type="ChEBI" id="CHEBI:133042"/>
        <dbReference type="EC" id="2.3.2.29"/>
    </reaction>
</comment>
<dbReference type="SUPFAM" id="SSF55729">
    <property type="entry name" value="Acyl-CoA N-acyltransferases (Nat)"/>
    <property type="match status" value="1"/>
</dbReference>
<evidence type="ECO:0000256" key="2">
    <source>
        <dbReference type="ARBA" id="ARBA00022679"/>
    </source>
</evidence>
<dbReference type="InterPro" id="IPR017138">
    <property type="entry name" value="Asp_Glu_LeuTrfase"/>
</dbReference>
<comment type="subcellular location">
    <subcellularLocation>
        <location evidence="4">Cytoplasm</location>
    </subcellularLocation>
</comment>
<name>A0A7Y4LAY6_9BURK</name>
<evidence type="ECO:0000259" key="6">
    <source>
        <dbReference type="Pfam" id="PF04377"/>
    </source>
</evidence>
<sequence>MTHDTIQLGLFLSSPYECSYLPNRQARSQVVVQSHWITTPIYSILIEDGFRRSGISVYRPRCSRCHMCISVRLIVPEFVPTRTQRRIFKKHAQTLTAELIQQPYFDQEHYALYERYQRLRHAEAAPETTPQVYEEFIVQSLINTQFVCFRDEQGVLRMVSVFDRVENGLSAVYTFYDPEYPGSLGTYAVMYLAKLCTQWNLPYLYLGYWVENSEKMHYKLKYHPLEYYQQGQWTKDKPTL</sequence>
<keyword evidence="8" id="KW-1185">Reference proteome</keyword>
<dbReference type="InterPro" id="IPR016181">
    <property type="entry name" value="Acyl_CoA_acyltransferase"/>
</dbReference>
<comment type="similarity">
    <text evidence="4">Belongs to the R-transferase family. Bpt subfamily.</text>
</comment>
<dbReference type="AlphaFoldDB" id="A0A7Y4LAY6"/>
<evidence type="ECO:0000313" key="7">
    <source>
        <dbReference type="EMBL" id="NOL50177.1"/>
    </source>
</evidence>